<dbReference type="AlphaFoldDB" id="A0A831T954"/>
<dbReference type="EMBL" id="DSIY01000116">
    <property type="protein sequence ID" value="HEG90780.1"/>
    <property type="molecule type" value="Genomic_DNA"/>
</dbReference>
<proteinExistence type="predicted"/>
<accession>A0A831T954</accession>
<reference evidence="1" key="1">
    <citation type="journal article" date="2020" name="mSystems">
        <title>Genome- and Community-Level Interaction Insights into Carbon Utilization and Element Cycling Functions of Hydrothermarchaeota in Hydrothermal Sediment.</title>
        <authorList>
            <person name="Zhou Z."/>
            <person name="Liu Y."/>
            <person name="Xu W."/>
            <person name="Pan J."/>
            <person name="Luo Z.H."/>
            <person name="Li M."/>
        </authorList>
    </citation>
    <scope>NUCLEOTIDE SEQUENCE [LARGE SCALE GENOMIC DNA]</scope>
    <source>
        <strain evidence="1">SpSt-210</strain>
    </source>
</reference>
<organism evidence="1">
    <name type="scientific">Thermorudis peleae</name>
    <dbReference type="NCBI Taxonomy" id="1382356"/>
    <lineage>
        <taxon>Bacteria</taxon>
        <taxon>Pseudomonadati</taxon>
        <taxon>Thermomicrobiota</taxon>
        <taxon>Thermomicrobia</taxon>
        <taxon>Thermomicrobia incertae sedis</taxon>
        <taxon>Thermorudis</taxon>
    </lineage>
</organism>
<evidence type="ECO:0000313" key="1">
    <source>
        <dbReference type="EMBL" id="HEG90780.1"/>
    </source>
</evidence>
<name>A0A831T954_9BACT</name>
<comment type="caution">
    <text evidence="1">The sequence shown here is derived from an EMBL/GenBank/DDBJ whole genome shotgun (WGS) entry which is preliminary data.</text>
</comment>
<gene>
    <name evidence="1" type="ORF">ENP34_04970</name>
</gene>
<sequence>MAVVDFGQEYGSVEEGNWMGYCPRCGENPPWGARATTSASRQRRPVRVVAGSKIVQLPQGLKEGDRVRYGGVLFEVRRSGEVIELHLIGR</sequence>
<protein>
    <submittedName>
        <fullName evidence="1">Uncharacterized protein</fullName>
    </submittedName>
</protein>